<dbReference type="EMBL" id="MU006733">
    <property type="protein sequence ID" value="KAF2624085.1"/>
    <property type="molecule type" value="Genomic_DNA"/>
</dbReference>
<sequence>MTTPGDLTQIWQWNELVPASVDQCVNVLIQERIDTQPNAPAICAWDGTLTYTELGRFATVLASWLVHLGTAVGMLGVLKTGAGFVLIDPHQPEHRLRTIVKQVGADLIISSLRMTKLSSRLAPRSIVVSSHLVASPSNLTGPILSFQDPSSVAYVAFTSGSTGEPKGALISHRNLA</sequence>
<gene>
    <name evidence="1" type="ORF">BU25DRAFT_433860</name>
</gene>
<evidence type="ECO:0000313" key="2">
    <source>
        <dbReference type="Proteomes" id="UP000799754"/>
    </source>
</evidence>
<accession>A0ACB6RRR4</accession>
<organism evidence="1 2">
    <name type="scientific">Macroventuria anomochaeta</name>
    <dbReference type="NCBI Taxonomy" id="301207"/>
    <lineage>
        <taxon>Eukaryota</taxon>
        <taxon>Fungi</taxon>
        <taxon>Dikarya</taxon>
        <taxon>Ascomycota</taxon>
        <taxon>Pezizomycotina</taxon>
        <taxon>Dothideomycetes</taxon>
        <taxon>Pleosporomycetidae</taxon>
        <taxon>Pleosporales</taxon>
        <taxon>Pleosporineae</taxon>
        <taxon>Didymellaceae</taxon>
        <taxon>Macroventuria</taxon>
    </lineage>
</organism>
<name>A0ACB6RRR4_9PLEO</name>
<dbReference type="Proteomes" id="UP000799754">
    <property type="component" value="Unassembled WGS sequence"/>
</dbReference>
<comment type="caution">
    <text evidence="1">The sequence shown here is derived from an EMBL/GenBank/DDBJ whole genome shotgun (WGS) entry which is preliminary data.</text>
</comment>
<evidence type="ECO:0000313" key="1">
    <source>
        <dbReference type="EMBL" id="KAF2624085.1"/>
    </source>
</evidence>
<protein>
    <submittedName>
        <fullName evidence="1">Acetyl-CoA synthetase-like protein</fullName>
    </submittedName>
</protein>
<proteinExistence type="predicted"/>
<reference evidence="1" key="1">
    <citation type="journal article" date="2020" name="Stud. Mycol.">
        <title>101 Dothideomycetes genomes: a test case for predicting lifestyles and emergence of pathogens.</title>
        <authorList>
            <person name="Haridas S."/>
            <person name="Albert R."/>
            <person name="Binder M."/>
            <person name="Bloem J."/>
            <person name="Labutti K."/>
            <person name="Salamov A."/>
            <person name="Andreopoulos B."/>
            <person name="Baker S."/>
            <person name="Barry K."/>
            <person name="Bills G."/>
            <person name="Bluhm B."/>
            <person name="Cannon C."/>
            <person name="Castanera R."/>
            <person name="Culley D."/>
            <person name="Daum C."/>
            <person name="Ezra D."/>
            <person name="Gonzalez J."/>
            <person name="Henrissat B."/>
            <person name="Kuo A."/>
            <person name="Liang C."/>
            <person name="Lipzen A."/>
            <person name="Lutzoni F."/>
            <person name="Magnuson J."/>
            <person name="Mondo S."/>
            <person name="Nolan M."/>
            <person name="Ohm R."/>
            <person name="Pangilinan J."/>
            <person name="Park H.-J."/>
            <person name="Ramirez L."/>
            <person name="Alfaro M."/>
            <person name="Sun H."/>
            <person name="Tritt A."/>
            <person name="Yoshinaga Y."/>
            <person name="Zwiers L.-H."/>
            <person name="Turgeon B."/>
            <person name="Goodwin S."/>
            <person name="Spatafora J."/>
            <person name="Crous P."/>
            <person name="Grigoriev I."/>
        </authorList>
    </citation>
    <scope>NUCLEOTIDE SEQUENCE</scope>
    <source>
        <strain evidence="1">CBS 525.71</strain>
    </source>
</reference>
<keyword evidence="2" id="KW-1185">Reference proteome</keyword>